<comment type="catalytic activity">
    <reaction evidence="1">
        <text>cytidine(4) in tRNA(Pro) + S-adenosyl-L-methionine = 2'-O-methylcytidine(4) in tRNA(Pro) + S-adenosyl-L-homocysteine + H(+)</text>
        <dbReference type="Rhea" id="RHEA:32767"/>
        <dbReference type="Rhea" id="RHEA-COMP:10397"/>
        <dbReference type="Rhea" id="RHEA-COMP:10398"/>
        <dbReference type="ChEBI" id="CHEBI:15378"/>
        <dbReference type="ChEBI" id="CHEBI:57856"/>
        <dbReference type="ChEBI" id="CHEBI:59789"/>
        <dbReference type="ChEBI" id="CHEBI:74495"/>
        <dbReference type="ChEBI" id="CHEBI:82748"/>
        <dbReference type="EC" id="2.1.1.225"/>
    </reaction>
</comment>
<dbReference type="GO" id="GO:0106050">
    <property type="term" value="F:tRNA 2'-O-methyltransferase activity"/>
    <property type="evidence" value="ECO:0007669"/>
    <property type="project" value="UniProtKB-UniRule"/>
</dbReference>
<comment type="caution">
    <text evidence="4">The sequence shown here is derived from an EMBL/GenBank/DDBJ whole genome shotgun (WGS) entry which is preliminary data.</text>
</comment>
<evidence type="ECO:0000313" key="4">
    <source>
        <dbReference type="EMBL" id="KAK6587882.1"/>
    </source>
</evidence>
<accession>A0AAV9XTD0</accession>
<evidence type="ECO:0000313" key="5">
    <source>
        <dbReference type="Proteomes" id="UP001311799"/>
    </source>
</evidence>
<dbReference type="AlphaFoldDB" id="A0AAV9XTD0"/>
<dbReference type="EC" id="2.1.1.225" evidence="1"/>
<evidence type="ECO:0000259" key="3">
    <source>
        <dbReference type="Pfam" id="PF11722"/>
    </source>
</evidence>
<feature type="domain" description="Zinc finger CCCH-type TRM13" evidence="3">
    <location>
        <begin position="4"/>
        <end position="30"/>
    </location>
</feature>
<keyword evidence="1" id="KW-0862">Zinc</keyword>
<comment type="catalytic activity">
    <reaction evidence="1">
        <text>adenosine(4) in tRNA(His) + S-adenosyl-L-methionine = 2'-O-methyladenosine(4) in tRNA(His) + S-adenosyl-L-homocysteine + H(+)</text>
        <dbReference type="Rhea" id="RHEA:43196"/>
        <dbReference type="Rhea" id="RHEA-COMP:10401"/>
        <dbReference type="Rhea" id="RHEA-COMP:10402"/>
        <dbReference type="ChEBI" id="CHEBI:15378"/>
        <dbReference type="ChEBI" id="CHEBI:57856"/>
        <dbReference type="ChEBI" id="CHEBI:59789"/>
        <dbReference type="ChEBI" id="CHEBI:74411"/>
        <dbReference type="ChEBI" id="CHEBI:74477"/>
        <dbReference type="EC" id="2.1.1.225"/>
    </reaction>
</comment>
<keyword evidence="1" id="KW-0489">Methyltransferase</keyword>
<dbReference type="EMBL" id="JAWDEY010000036">
    <property type="protein sequence ID" value="KAK6587882.1"/>
    <property type="molecule type" value="Genomic_DNA"/>
</dbReference>
<dbReference type="Pfam" id="PF11722">
    <property type="entry name" value="zf-TRM13_CCCH"/>
    <property type="match status" value="1"/>
</dbReference>
<dbReference type="GO" id="GO:0008270">
    <property type="term" value="F:zinc ion binding"/>
    <property type="evidence" value="ECO:0007669"/>
    <property type="project" value="UniProtKB-KW"/>
</dbReference>
<sequence>MTETCSFYLKSKCRNCKFERAPNSNYCHLHGILQEVSDDCSGKSQKVPCFIDGKHLVSINKIRSHIRKCSRIRDIAYELSQPFYFHNGRPPRHFLKIFEKLSYLNNNGSIENIEFYPEREKCVKNSDISKDKLKYIDLLHFKCEEKFGKNPHFIVNSEDSYHSGLNRDEVQAISIARESKKRLKISEEANITNYENSLIVELGAGNAVLTYWFVKEMIDEKETKSKNKIRCVIIDRESRRKQLEKTGDFISPLRLRLDIESFDLGSLLSICNNKSENESTARKGMYSGLGSGKNVPWIITSLIDSGVWIYNSNSNLIKNRCEAEKLSTEEIKYILDGLSNGGGPDISKIEEVILKDFVANPVKEIFIISKHLCGSGFDLGLKVPIKFKNKMHRPSKLRVIMSPCCHHRCTFDQHCGLDLLKSMTPYKEYFTNFEECFEFIATISSWATGANDWKSDFGFKAKYILDSCRYVTH</sequence>
<protein>
    <recommendedName>
        <fullName evidence="1">tRNA:m(4)X modification enzyme TRM13</fullName>
        <ecNumber evidence="1">2.1.1.225</ecNumber>
    </recommendedName>
</protein>
<feature type="domain" description="Methyltransferase TRM13" evidence="2">
    <location>
        <begin position="349"/>
        <end position="452"/>
    </location>
</feature>
<dbReference type="Proteomes" id="UP001311799">
    <property type="component" value="Unassembled WGS sequence"/>
</dbReference>
<comment type="similarity">
    <text evidence="1">Belongs to the methyltransferase TRM13 family.</text>
</comment>
<dbReference type="InterPro" id="IPR021721">
    <property type="entry name" value="Znf_CCCH-type_TRM13"/>
</dbReference>
<keyword evidence="1" id="KW-0863">Zinc-finger</keyword>
<feature type="domain" description="Methyltransferase TRM13" evidence="2">
    <location>
        <begin position="194"/>
        <end position="271"/>
    </location>
</feature>
<dbReference type="InterPro" id="IPR007871">
    <property type="entry name" value="Methyltransferase_TRM13"/>
</dbReference>
<keyword evidence="1" id="KW-0949">S-adenosyl-L-methionine</keyword>
<dbReference type="PANTHER" id="PTHR12998:SF0">
    <property type="entry name" value="TRNA:M(4)X MODIFICATION ENZYME TRM13 HOMOLOG"/>
    <property type="match status" value="1"/>
</dbReference>
<evidence type="ECO:0000256" key="1">
    <source>
        <dbReference type="RuleBase" id="RU367103"/>
    </source>
</evidence>
<evidence type="ECO:0000259" key="2">
    <source>
        <dbReference type="Pfam" id="PF05206"/>
    </source>
</evidence>
<keyword evidence="1" id="KW-0808">Transferase</keyword>
<dbReference type="GO" id="GO:0030488">
    <property type="term" value="P:tRNA methylation"/>
    <property type="evidence" value="ECO:0007669"/>
    <property type="project" value="InterPro"/>
</dbReference>
<comment type="function">
    <text evidence="1">tRNA methylase which 2'-O-methylates cytidine(4) in tRNA(Pro) and tRNA(Gly)(GCC), and adenosine(4) in tRNA(His).</text>
</comment>
<gene>
    <name evidence="4" type="ORF">RS030_81403</name>
</gene>
<dbReference type="InterPro" id="IPR039044">
    <property type="entry name" value="Trm13"/>
</dbReference>
<keyword evidence="1" id="KW-0819">tRNA processing</keyword>
<organism evidence="4 5">
    <name type="scientific">Cryptosporidium xiaoi</name>
    <dbReference type="NCBI Taxonomy" id="659607"/>
    <lineage>
        <taxon>Eukaryota</taxon>
        <taxon>Sar</taxon>
        <taxon>Alveolata</taxon>
        <taxon>Apicomplexa</taxon>
        <taxon>Conoidasida</taxon>
        <taxon>Coccidia</taxon>
        <taxon>Eucoccidiorida</taxon>
        <taxon>Eimeriorina</taxon>
        <taxon>Cryptosporidiidae</taxon>
        <taxon>Cryptosporidium</taxon>
    </lineage>
</organism>
<keyword evidence="1" id="KW-0479">Metal-binding</keyword>
<dbReference type="Pfam" id="PF05206">
    <property type="entry name" value="TRM13"/>
    <property type="match status" value="2"/>
</dbReference>
<name>A0AAV9XTD0_9CRYT</name>
<reference evidence="4 5" key="1">
    <citation type="submission" date="2023-10" db="EMBL/GenBank/DDBJ databases">
        <title>Comparative genomics analysis reveals potential genetic determinants of host preference in Cryptosporidium xiaoi.</title>
        <authorList>
            <person name="Xiao L."/>
            <person name="Li J."/>
        </authorList>
    </citation>
    <scope>NUCLEOTIDE SEQUENCE [LARGE SCALE GENOMIC DNA]</scope>
    <source>
        <strain evidence="4 5">52996</strain>
    </source>
</reference>
<keyword evidence="5" id="KW-1185">Reference proteome</keyword>
<proteinExistence type="inferred from homology"/>
<dbReference type="PANTHER" id="PTHR12998">
    <property type="entry name" value="TRNA:M(4)X MODIFICATION ENZYME TRM13 HOMOLOG"/>
    <property type="match status" value="1"/>
</dbReference>
<comment type="catalytic activity">
    <reaction evidence="1">
        <text>cytidine(4) in tRNA(Gly)(GCC) + S-adenosyl-L-methionine = 2'-O-methylcytidine(4) in tRNA(Gly)(GCC) + S-adenosyl-L-homocysteine + H(+)</text>
        <dbReference type="Rhea" id="RHEA:43192"/>
        <dbReference type="Rhea" id="RHEA-COMP:10399"/>
        <dbReference type="Rhea" id="RHEA-COMP:10400"/>
        <dbReference type="ChEBI" id="CHEBI:15378"/>
        <dbReference type="ChEBI" id="CHEBI:57856"/>
        <dbReference type="ChEBI" id="CHEBI:59789"/>
        <dbReference type="ChEBI" id="CHEBI:74495"/>
        <dbReference type="ChEBI" id="CHEBI:82748"/>
        <dbReference type="EC" id="2.1.1.225"/>
    </reaction>
</comment>